<sequence length="124" mass="13770">MFCASEIVSREESLKQRVSTYRLSANLVLRRSKLAIECNGLSKLVLCTANYPSFVRPAPELYDARSRALCHESSSTRRGKGVLQPFGNAKTQPMPAARSTFSRHLNASQPRRVACVIDKLNSSI</sequence>
<evidence type="ECO:0000313" key="2">
    <source>
        <dbReference type="EMBL" id="KLO03710.1"/>
    </source>
</evidence>
<evidence type="ECO:0000313" key="3">
    <source>
        <dbReference type="Proteomes" id="UP000053477"/>
    </source>
</evidence>
<keyword evidence="3" id="KW-1185">Reference proteome</keyword>
<accession>A0A0H2QVT7</accession>
<organism evidence="2 3">
    <name type="scientific">Schizopora paradoxa</name>
    <dbReference type="NCBI Taxonomy" id="27342"/>
    <lineage>
        <taxon>Eukaryota</taxon>
        <taxon>Fungi</taxon>
        <taxon>Dikarya</taxon>
        <taxon>Basidiomycota</taxon>
        <taxon>Agaricomycotina</taxon>
        <taxon>Agaricomycetes</taxon>
        <taxon>Hymenochaetales</taxon>
        <taxon>Schizoporaceae</taxon>
        <taxon>Schizopora</taxon>
    </lineage>
</organism>
<evidence type="ECO:0000256" key="1">
    <source>
        <dbReference type="SAM" id="MobiDB-lite"/>
    </source>
</evidence>
<dbReference type="AlphaFoldDB" id="A0A0H2QVT7"/>
<dbReference type="InParanoid" id="A0A0H2QVT7"/>
<protein>
    <submittedName>
        <fullName evidence="2">Uncharacterized protein</fullName>
    </submittedName>
</protein>
<reference evidence="2 3" key="1">
    <citation type="submission" date="2015-04" db="EMBL/GenBank/DDBJ databases">
        <title>Complete genome sequence of Schizopora paradoxa KUC8140, a cosmopolitan wood degrader in East Asia.</title>
        <authorList>
            <consortium name="DOE Joint Genome Institute"/>
            <person name="Min B."/>
            <person name="Park H."/>
            <person name="Jang Y."/>
            <person name="Kim J.-J."/>
            <person name="Kim K.H."/>
            <person name="Pangilinan J."/>
            <person name="Lipzen A."/>
            <person name="Riley R."/>
            <person name="Grigoriev I.V."/>
            <person name="Spatafora J.W."/>
            <person name="Choi I.-G."/>
        </authorList>
    </citation>
    <scope>NUCLEOTIDE SEQUENCE [LARGE SCALE GENOMIC DNA]</scope>
    <source>
        <strain evidence="2 3">KUC8140</strain>
    </source>
</reference>
<dbReference type="EMBL" id="KQ087158">
    <property type="protein sequence ID" value="KLO03710.1"/>
    <property type="molecule type" value="Genomic_DNA"/>
</dbReference>
<feature type="region of interest" description="Disordered" evidence="1">
    <location>
        <begin position="73"/>
        <end position="94"/>
    </location>
</feature>
<proteinExistence type="predicted"/>
<dbReference type="Proteomes" id="UP000053477">
    <property type="component" value="Unassembled WGS sequence"/>
</dbReference>
<gene>
    <name evidence="2" type="ORF">SCHPADRAFT_911995</name>
</gene>
<name>A0A0H2QVT7_9AGAM</name>